<protein>
    <submittedName>
        <fullName evidence="2">Adenylate cyclase, class 3</fullName>
    </submittedName>
</protein>
<evidence type="ECO:0000259" key="1">
    <source>
        <dbReference type="PROSITE" id="PS50125"/>
    </source>
</evidence>
<sequence length="474" mass="51581">MRYLHLLKSPPMRRLSAILIADIHGFSTLVEADEEPVLLRQKALRDDLIDPGVAGEGGRVVKSTGDGIFAEFASIRAAVRCAIALQTALIAHEAGLPEDRRLRYRIGVHIGDVTVDGDDLLGDAVNMAARLETLAVPGGVCISDTVLQMLDAEQQAGFTDLGTQRVRNITRPVRVWQWSDEAPQGFEPLETEAQAQKIGFCVAPDGVTLAYGDIGLGPVVFKAPNWINHLDYDWRSPIAGPGLARIARHHRLVRFDQRGNGLSDWEVPDISEDAMVSDMAAVVEAAGLGRFALFGQSQGCAFSIRYAAENPDRVSCMVLLGGYARGALRRGAPDQEALHTATNTLIREGWGSPNAAYRHIFTESMIPDATPGQKALWDERQRVSTTPANAARINQMNAQVDVSALAAQVAAPTLVCHAEGDRRIPLEEGRRMAALLPKSEFVTLPGSSHILVDGTEAYEMFNDRFRDFVARHAP</sequence>
<dbReference type="PANTHER" id="PTHR43081">
    <property type="entry name" value="ADENYLATE CYCLASE, TERMINAL-DIFFERENTIATION SPECIFIC-RELATED"/>
    <property type="match status" value="1"/>
</dbReference>
<accession>A0A1H6R1N0</accession>
<dbReference type="PRINTS" id="PR00111">
    <property type="entry name" value="ABHYDROLASE"/>
</dbReference>
<proteinExistence type="predicted"/>
<dbReference type="SUPFAM" id="SSF55073">
    <property type="entry name" value="Nucleotide cyclase"/>
    <property type="match status" value="1"/>
</dbReference>
<evidence type="ECO:0000313" key="2">
    <source>
        <dbReference type="EMBL" id="SEI49731.1"/>
    </source>
</evidence>
<dbReference type="PANTHER" id="PTHR43081:SF19">
    <property type="entry name" value="PH-SENSITIVE ADENYLATE CYCLASE RV1264"/>
    <property type="match status" value="1"/>
</dbReference>
<dbReference type="EMBL" id="FNYD01000001">
    <property type="protein sequence ID" value="SEI49731.1"/>
    <property type="molecule type" value="Genomic_DNA"/>
</dbReference>
<gene>
    <name evidence="2" type="ORF">SAMN05444007_101372</name>
</gene>
<feature type="domain" description="Guanylate cyclase" evidence="1">
    <location>
        <begin position="17"/>
        <end position="132"/>
    </location>
</feature>
<dbReference type="GO" id="GO:0006171">
    <property type="term" value="P:cAMP biosynthetic process"/>
    <property type="evidence" value="ECO:0007669"/>
    <property type="project" value="TreeGrafter"/>
</dbReference>
<dbReference type="SUPFAM" id="SSF53474">
    <property type="entry name" value="alpha/beta-Hydrolases"/>
    <property type="match status" value="1"/>
</dbReference>
<dbReference type="InterPro" id="IPR001054">
    <property type="entry name" value="A/G_cyclase"/>
</dbReference>
<dbReference type="AlphaFoldDB" id="A0A1H6R1N0"/>
<dbReference type="GO" id="GO:0035556">
    <property type="term" value="P:intracellular signal transduction"/>
    <property type="evidence" value="ECO:0007669"/>
    <property type="project" value="InterPro"/>
</dbReference>
<dbReference type="Proteomes" id="UP000199379">
    <property type="component" value="Unassembled WGS sequence"/>
</dbReference>
<dbReference type="InterPro" id="IPR029058">
    <property type="entry name" value="AB_hydrolase_fold"/>
</dbReference>
<dbReference type="Pfam" id="PF00211">
    <property type="entry name" value="Guanylate_cyc"/>
    <property type="match status" value="1"/>
</dbReference>
<reference evidence="2 3" key="1">
    <citation type="submission" date="2016-10" db="EMBL/GenBank/DDBJ databases">
        <authorList>
            <person name="de Groot N.N."/>
        </authorList>
    </citation>
    <scope>NUCLEOTIDE SEQUENCE [LARGE SCALE GENOMIC DNA]</scope>
    <source>
        <strain evidence="2 3">DSM 29340</strain>
    </source>
</reference>
<dbReference type="STRING" id="1227549.SAMN05444007_101372"/>
<dbReference type="InterPro" id="IPR029787">
    <property type="entry name" value="Nucleotide_cyclase"/>
</dbReference>
<keyword evidence="3" id="KW-1185">Reference proteome</keyword>
<dbReference type="Gene3D" id="3.30.70.1230">
    <property type="entry name" value="Nucleotide cyclase"/>
    <property type="match status" value="1"/>
</dbReference>
<dbReference type="InterPro" id="IPR000073">
    <property type="entry name" value="AB_hydrolase_1"/>
</dbReference>
<evidence type="ECO:0000313" key="3">
    <source>
        <dbReference type="Proteomes" id="UP000199379"/>
    </source>
</evidence>
<dbReference type="InterPro" id="IPR050697">
    <property type="entry name" value="Adenylyl/Guanylyl_Cyclase_3/4"/>
</dbReference>
<dbReference type="CDD" id="cd07302">
    <property type="entry name" value="CHD"/>
    <property type="match status" value="1"/>
</dbReference>
<dbReference type="PROSITE" id="PS50125">
    <property type="entry name" value="GUANYLATE_CYCLASE_2"/>
    <property type="match status" value="1"/>
</dbReference>
<name>A0A1H6R1N0_9RHOB</name>
<dbReference type="Gene3D" id="3.40.50.1820">
    <property type="entry name" value="alpha/beta hydrolase"/>
    <property type="match status" value="1"/>
</dbReference>
<organism evidence="2 3">
    <name type="scientific">Cribrihabitans marinus</name>
    <dbReference type="NCBI Taxonomy" id="1227549"/>
    <lineage>
        <taxon>Bacteria</taxon>
        <taxon>Pseudomonadati</taxon>
        <taxon>Pseudomonadota</taxon>
        <taxon>Alphaproteobacteria</taxon>
        <taxon>Rhodobacterales</taxon>
        <taxon>Paracoccaceae</taxon>
        <taxon>Cribrihabitans</taxon>
    </lineage>
</organism>
<dbReference type="Pfam" id="PF00561">
    <property type="entry name" value="Abhydrolase_1"/>
    <property type="match status" value="1"/>
</dbReference>
<dbReference type="GO" id="GO:0004016">
    <property type="term" value="F:adenylate cyclase activity"/>
    <property type="evidence" value="ECO:0007669"/>
    <property type="project" value="UniProtKB-ARBA"/>
</dbReference>